<protein>
    <submittedName>
        <fullName evidence="1">Uncharacterized protein</fullName>
    </submittedName>
</protein>
<reference evidence="1" key="1">
    <citation type="submission" date="2019-08" db="EMBL/GenBank/DDBJ databases">
        <authorList>
            <person name="Kucharzyk K."/>
            <person name="Murdoch R.W."/>
            <person name="Higgins S."/>
            <person name="Loffler F."/>
        </authorList>
    </citation>
    <scope>NUCLEOTIDE SEQUENCE</scope>
</reference>
<proteinExistence type="predicted"/>
<sequence length="91" mass="10363">MRGDADRAKLRKDDRTVRHDLGELNGRDAPDDFLRSERAFSRSAPDVYAVRIQHDNPKVQSFELFAQAVERHFIIRCDQHGGGCVRLADAV</sequence>
<dbReference type="EMBL" id="VSSQ01000846">
    <property type="protein sequence ID" value="MPM02119.1"/>
    <property type="molecule type" value="Genomic_DNA"/>
</dbReference>
<gene>
    <name evidence="1" type="ORF">SDC9_48364</name>
</gene>
<organism evidence="1">
    <name type="scientific">bioreactor metagenome</name>
    <dbReference type="NCBI Taxonomy" id="1076179"/>
    <lineage>
        <taxon>unclassified sequences</taxon>
        <taxon>metagenomes</taxon>
        <taxon>ecological metagenomes</taxon>
    </lineage>
</organism>
<comment type="caution">
    <text evidence="1">The sequence shown here is derived from an EMBL/GenBank/DDBJ whole genome shotgun (WGS) entry which is preliminary data.</text>
</comment>
<dbReference type="AlphaFoldDB" id="A0A644WEU4"/>
<accession>A0A644WEU4</accession>
<evidence type="ECO:0000313" key="1">
    <source>
        <dbReference type="EMBL" id="MPM02119.1"/>
    </source>
</evidence>
<name>A0A644WEU4_9ZZZZ</name>